<keyword evidence="1" id="KW-0732">Signal</keyword>
<name>A0A934PPG1_9SPHI</name>
<feature type="chain" id="PRO_5037667376" description="YXWGXW repeat-containing protein" evidence="1">
    <location>
        <begin position="23"/>
        <end position="92"/>
    </location>
</feature>
<evidence type="ECO:0008006" key="4">
    <source>
        <dbReference type="Google" id="ProtNLM"/>
    </source>
</evidence>
<gene>
    <name evidence="2" type="ORF">I5M19_03240</name>
</gene>
<reference evidence="2" key="1">
    <citation type="submission" date="2020-12" db="EMBL/GenBank/DDBJ databases">
        <title>Bacterial novel species Mucilaginibacter sp. SD-g isolated from soil.</title>
        <authorList>
            <person name="Jung H.-Y."/>
        </authorList>
    </citation>
    <scope>NUCLEOTIDE SEQUENCE</scope>
    <source>
        <strain evidence="2">SD-g</strain>
    </source>
</reference>
<keyword evidence="3" id="KW-1185">Reference proteome</keyword>
<sequence length="92" mass="10572">MKALKVFAIAIIAVFAFESAKAQVSVSAHIGVPVHQKTIVVTKPVHHRYYRTRTVVVAHPVHRSYYRRVVVAPRPVYHRVYHKKVVVIKHAR</sequence>
<dbReference type="Proteomes" id="UP000613193">
    <property type="component" value="Unassembled WGS sequence"/>
</dbReference>
<proteinExistence type="predicted"/>
<evidence type="ECO:0000313" key="3">
    <source>
        <dbReference type="Proteomes" id="UP000613193"/>
    </source>
</evidence>
<accession>A0A934PPG1</accession>
<protein>
    <recommendedName>
        <fullName evidence="4">YXWGXW repeat-containing protein</fullName>
    </recommendedName>
</protein>
<evidence type="ECO:0000313" key="2">
    <source>
        <dbReference type="EMBL" id="MBK0378304.1"/>
    </source>
</evidence>
<organism evidence="2 3">
    <name type="scientific">Mucilaginibacter segetis</name>
    <dbReference type="NCBI Taxonomy" id="2793071"/>
    <lineage>
        <taxon>Bacteria</taxon>
        <taxon>Pseudomonadati</taxon>
        <taxon>Bacteroidota</taxon>
        <taxon>Sphingobacteriia</taxon>
        <taxon>Sphingobacteriales</taxon>
        <taxon>Sphingobacteriaceae</taxon>
        <taxon>Mucilaginibacter</taxon>
    </lineage>
</organism>
<dbReference type="EMBL" id="JAEHFW010000001">
    <property type="protein sequence ID" value="MBK0378304.1"/>
    <property type="molecule type" value="Genomic_DNA"/>
</dbReference>
<evidence type="ECO:0000256" key="1">
    <source>
        <dbReference type="SAM" id="SignalP"/>
    </source>
</evidence>
<dbReference type="RefSeq" id="WP_200063970.1">
    <property type="nucleotide sequence ID" value="NZ_JAEHFW010000001.1"/>
</dbReference>
<comment type="caution">
    <text evidence="2">The sequence shown here is derived from an EMBL/GenBank/DDBJ whole genome shotgun (WGS) entry which is preliminary data.</text>
</comment>
<dbReference type="AlphaFoldDB" id="A0A934PPG1"/>
<feature type="signal peptide" evidence="1">
    <location>
        <begin position="1"/>
        <end position="22"/>
    </location>
</feature>